<dbReference type="RefSeq" id="WP_317974144.1">
    <property type="nucleotide sequence ID" value="NZ_BTFW01000001.1"/>
</dbReference>
<comment type="caution">
    <text evidence="2">The sequence shown here is derived from an EMBL/GenBank/DDBJ whole genome shotgun (WGS) entry which is preliminary data.</text>
</comment>
<feature type="chain" id="PRO_5045828780" description="TrbI/VirB10 family protein" evidence="1">
    <location>
        <begin position="19"/>
        <end position="224"/>
    </location>
</feature>
<keyword evidence="1" id="KW-0732">Signal</keyword>
<evidence type="ECO:0008006" key="4">
    <source>
        <dbReference type="Google" id="ProtNLM"/>
    </source>
</evidence>
<dbReference type="Proteomes" id="UP001187221">
    <property type="component" value="Unassembled WGS sequence"/>
</dbReference>
<organism evidence="2 3">
    <name type="scientific">Novosphingobium pituita</name>
    <dbReference type="NCBI Taxonomy" id="3056842"/>
    <lineage>
        <taxon>Bacteria</taxon>
        <taxon>Pseudomonadati</taxon>
        <taxon>Pseudomonadota</taxon>
        <taxon>Alphaproteobacteria</taxon>
        <taxon>Sphingomonadales</taxon>
        <taxon>Sphingomonadaceae</taxon>
        <taxon>Novosphingobium</taxon>
    </lineage>
</organism>
<evidence type="ECO:0000256" key="1">
    <source>
        <dbReference type="SAM" id="SignalP"/>
    </source>
</evidence>
<gene>
    <name evidence="2" type="ORF">NUTIK01_11190</name>
</gene>
<accession>A0ABQ6P7I6</accession>
<keyword evidence="3" id="KW-1185">Reference proteome</keyword>
<feature type="signal peptide" evidence="1">
    <location>
        <begin position="1"/>
        <end position="18"/>
    </location>
</feature>
<evidence type="ECO:0000313" key="2">
    <source>
        <dbReference type="EMBL" id="GMM60342.1"/>
    </source>
</evidence>
<reference evidence="2 3" key="1">
    <citation type="submission" date="2023-06" db="EMBL/GenBank/DDBJ databases">
        <title>Draft genome sequence of Novosphingobium sp. strain IK01.</title>
        <authorList>
            <person name="Hatamoto M."/>
            <person name="Ikarashi T."/>
            <person name="Yamaguchi T."/>
        </authorList>
    </citation>
    <scope>NUCLEOTIDE SEQUENCE [LARGE SCALE GENOMIC DNA]</scope>
    <source>
        <strain evidence="2 3">IK01</strain>
    </source>
</reference>
<name>A0ABQ6P7I6_9SPHN</name>
<dbReference type="EMBL" id="BTFW01000001">
    <property type="protein sequence ID" value="GMM60342.1"/>
    <property type="molecule type" value="Genomic_DNA"/>
</dbReference>
<sequence>MKMTGSALLLFASNIAVANAQQVPVQPAPVQQAGVQQAGVQQVGVQQVGAFRTITLPPNAEVLVTPNDDLSSKSARVGDKFRIATVLDVVQDGFVVVPRGTVGEATVIYRTGKGAFGKSAKMEVEFNWLQLGDRQIPISGKFRQEGEGNTGAAVGAVVAVGVLGAFVTGHSATITNGQQLRAHTVEALAFEVPAAMMPIPTAKVAQAAAVAAPAGVQVASAPPR</sequence>
<proteinExistence type="predicted"/>
<evidence type="ECO:0000313" key="3">
    <source>
        <dbReference type="Proteomes" id="UP001187221"/>
    </source>
</evidence>
<protein>
    <recommendedName>
        <fullName evidence="4">TrbI/VirB10 family protein</fullName>
    </recommendedName>
</protein>